<dbReference type="AlphaFoldDB" id="V9YZI2"/>
<gene>
    <name evidence="2" type="ORF">pFRL2_70</name>
</gene>
<evidence type="ECO:0000313" key="2">
    <source>
        <dbReference type="EMBL" id="AHE38745.1"/>
    </source>
</evidence>
<protein>
    <submittedName>
        <fullName evidence="2">Uncharacterized protein</fullName>
    </submittedName>
</protein>
<accession>V9YZI2</accession>
<keyword evidence="2" id="KW-0614">Plasmid</keyword>
<sequence>MANIVWHTKLRIHLDLNKDDLGHEEYSGLWDMVYRMDKMYAARGVPVAERDLQCGGVCQEAGVEAPMYLRLRANGRREAVHERREDEERHIVPVSDEHKAYQERILRAAVEGGFHGDSEVRTRVGRSWIQTDTLVEGADGLRIGWEVQLSSAGTDGPRSVRARAGKAEKNGITPAWHTDRADYARRNDTQWTRSDNLPAYVIAKTGDLRVVSGFRALDFWRCDIRALYPCPDGVRRCGRFHATPKPRDVLFDDLVRRTAAGTIVPVQFRVGGTTHRFWVTDTDRDRLEDLRSDDTQLPAIQEPDTPAHASHNRPTCKPSPSALKAPASGPDLPAARVPAQYASPSVGTAPVKPVTGPQPGPHPTLHPSGLPDELVALQQAADDAHLQLQQLDDHEERDQQRRVWLDAAEAVQAAVTRHARSQGLNRYEVEKRLRQVIRHPDDLRNAAATS</sequence>
<proteinExistence type="predicted"/>
<feature type="region of interest" description="Disordered" evidence="1">
    <location>
        <begin position="291"/>
        <end position="370"/>
    </location>
</feature>
<dbReference type="EMBL" id="KF602047">
    <property type="protein sequence ID" value="AHE38745.1"/>
    <property type="molecule type" value="Genomic_DNA"/>
</dbReference>
<name>V9YZI2_9ACTN</name>
<organism evidence="2">
    <name type="scientific">Streptomyces sp. FR1</name>
    <dbReference type="NCBI Taxonomy" id="349971"/>
    <lineage>
        <taxon>Bacteria</taxon>
        <taxon>Bacillati</taxon>
        <taxon>Actinomycetota</taxon>
        <taxon>Actinomycetes</taxon>
        <taxon>Kitasatosporales</taxon>
        <taxon>Streptomycetaceae</taxon>
        <taxon>Streptomyces</taxon>
    </lineage>
</organism>
<evidence type="ECO:0000256" key="1">
    <source>
        <dbReference type="SAM" id="MobiDB-lite"/>
    </source>
</evidence>
<reference evidence="2" key="1">
    <citation type="submission" date="2013-09" db="EMBL/GenBank/DDBJ databases">
        <title>Complete nucleotide sequence of Streptomyces linear plasmid pFRL2.</title>
        <authorList>
            <person name="Chen Z."/>
            <person name="Fang P."/>
            <person name="Qin Z."/>
        </authorList>
    </citation>
    <scope>NUCLEOTIDE SEQUENCE</scope>
    <source>
        <plasmid evidence="2">pFRL2</plasmid>
    </source>
</reference>
<geneLocation type="plasmid" evidence="2">
    <name>pFRL2</name>
</geneLocation>
<dbReference type="RefSeq" id="WP_024126127.1">
    <property type="nucleotide sequence ID" value="NC_023282.1"/>
</dbReference>